<evidence type="ECO:0000256" key="3">
    <source>
        <dbReference type="ARBA" id="ARBA00022833"/>
    </source>
</evidence>
<organism evidence="8 9">
    <name type="scientific">Trichinella spiralis</name>
    <name type="common">Trichina worm</name>
    <dbReference type="NCBI Taxonomy" id="6334"/>
    <lineage>
        <taxon>Eukaryota</taxon>
        <taxon>Metazoa</taxon>
        <taxon>Ecdysozoa</taxon>
        <taxon>Nematoda</taxon>
        <taxon>Enoplea</taxon>
        <taxon>Dorylaimia</taxon>
        <taxon>Trichinellida</taxon>
        <taxon>Trichinellidae</taxon>
        <taxon>Trichinella</taxon>
    </lineage>
</organism>
<evidence type="ECO:0000256" key="2">
    <source>
        <dbReference type="ARBA" id="ARBA00022771"/>
    </source>
</evidence>
<evidence type="ECO:0000256" key="1">
    <source>
        <dbReference type="ARBA" id="ARBA00022723"/>
    </source>
</evidence>
<dbReference type="InterPro" id="IPR047153">
    <property type="entry name" value="TRIM45/56/19-like"/>
</dbReference>
<dbReference type="Proteomes" id="UP000054776">
    <property type="component" value="Unassembled WGS sequence"/>
</dbReference>
<protein>
    <submittedName>
        <fullName evidence="8">Uncharacterized protein</fullName>
    </submittedName>
</protein>
<evidence type="ECO:0000256" key="5">
    <source>
        <dbReference type="SAM" id="MobiDB-lite"/>
    </source>
</evidence>
<comment type="caution">
    <text evidence="8">The sequence shown here is derived from an EMBL/GenBank/DDBJ whole genome shotgun (WGS) entry which is preliminary data.</text>
</comment>
<sequence>MSLECSICCDIFPKLKQLACLHVFCADCLEKIEQDRCVKCPLCRRETTLNGFGVGDLTSKFGGHLQCSDCDCQVEMTNAIWCKDCATILCQRCLVLSHQRHSVEQVDQLGPVKFSICQLEKFARVHTKLAMIQKRLIREYVQQLGEALERELDDDLTARLTRLKAEKEHLKAAFELNSEKHVEWSGGGGGSQDGGGDGCAGQEGLTGSWLRPDLKQGQGRFASVLNEVYKMSPTSLRARALLGQLPQTGVIFNPPPVDKAVSLFVENGKFALFSISMNSMRKKPALRVPSAYIGAGLLDEPCDLCVNAHREAIHVTCVHKGLYTFLLNSESDELYLYQPLIQANDQCAGVAYDSVNRFVLTTVLRNFTDWIVQIYDSRHLKLQAEIACPKEPKIANGWYRWITALTKSFVLVSAGDNKTAALWLLHLHRKRWTLLHTQHGATYRKAAFHRPAKVDRSEALLYVPDVHNRLVVTFVLNLDTLTIRKTTEIRTSELTRELAICVAALEGRLVVGNWRTGNVIVADLVKCSSELLTSLGPQQLASLCFVDRNQLLMLCKQKEVIELFDLRCM</sequence>
<dbReference type="SMART" id="SM00184">
    <property type="entry name" value="RING"/>
    <property type="match status" value="1"/>
</dbReference>
<evidence type="ECO:0000259" key="7">
    <source>
        <dbReference type="PROSITE" id="PS50119"/>
    </source>
</evidence>
<dbReference type="Pfam" id="PF00097">
    <property type="entry name" value="zf-C3HC4"/>
    <property type="match status" value="1"/>
</dbReference>
<feature type="domain" description="RING-type" evidence="6">
    <location>
        <begin position="5"/>
        <end position="44"/>
    </location>
</feature>
<dbReference type="OrthoDB" id="342730at2759"/>
<dbReference type="PROSITE" id="PS50089">
    <property type="entry name" value="ZF_RING_2"/>
    <property type="match status" value="1"/>
</dbReference>
<dbReference type="SUPFAM" id="SSF57850">
    <property type="entry name" value="RING/U-box"/>
    <property type="match status" value="1"/>
</dbReference>
<dbReference type="STRING" id="6334.A0A0V1BNQ6"/>
<dbReference type="InterPro" id="IPR013083">
    <property type="entry name" value="Znf_RING/FYVE/PHD"/>
</dbReference>
<dbReference type="EMBL" id="JYDH01000024">
    <property type="protein sequence ID" value="KRY38551.1"/>
    <property type="molecule type" value="Genomic_DNA"/>
</dbReference>
<keyword evidence="3" id="KW-0862">Zinc</keyword>
<feature type="compositionally biased region" description="Gly residues" evidence="5">
    <location>
        <begin position="185"/>
        <end position="201"/>
    </location>
</feature>
<dbReference type="PANTHER" id="PTHR25462">
    <property type="entry name" value="BONUS, ISOFORM C-RELATED"/>
    <property type="match status" value="1"/>
</dbReference>
<evidence type="ECO:0000259" key="6">
    <source>
        <dbReference type="PROSITE" id="PS50089"/>
    </source>
</evidence>
<dbReference type="PROSITE" id="PS00518">
    <property type="entry name" value="ZF_RING_1"/>
    <property type="match status" value="1"/>
</dbReference>
<dbReference type="Gene3D" id="3.30.40.10">
    <property type="entry name" value="Zinc/RING finger domain, C3HC4 (zinc finger)"/>
    <property type="match status" value="1"/>
</dbReference>
<reference evidence="8 9" key="1">
    <citation type="submission" date="2015-01" db="EMBL/GenBank/DDBJ databases">
        <title>Evolution of Trichinella species and genotypes.</title>
        <authorList>
            <person name="Korhonen P.K."/>
            <person name="Edoardo P."/>
            <person name="Giuseppe L.R."/>
            <person name="Gasser R.B."/>
        </authorList>
    </citation>
    <scope>NUCLEOTIDE SEQUENCE [LARGE SCALE GENOMIC DNA]</scope>
    <source>
        <strain evidence="8">ISS3</strain>
    </source>
</reference>
<gene>
    <name evidence="8" type="ORF">T01_3249</name>
</gene>
<keyword evidence="9" id="KW-1185">Reference proteome</keyword>
<dbReference type="GO" id="GO:0008270">
    <property type="term" value="F:zinc ion binding"/>
    <property type="evidence" value="ECO:0007669"/>
    <property type="project" value="UniProtKB-KW"/>
</dbReference>
<keyword evidence="1" id="KW-0479">Metal-binding</keyword>
<keyword evidence="2 4" id="KW-0863">Zinc-finger</keyword>
<accession>A0A0V1BNQ6</accession>
<dbReference type="SUPFAM" id="SSF63825">
    <property type="entry name" value="YWTD domain"/>
    <property type="match status" value="1"/>
</dbReference>
<feature type="domain" description="B box-type" evidence="7">
    <location>
        <begin position="67"/>
        <end position="106"/>
    </location>
</feature>
<dbReference type="CDD" id="cd16449">
    <property type="entry name" value="RING-HC"/>
    <property type="match status" value="1"/>
</dbReference>
<dbReference type="InterPro" id="IPR000315">
    <property type="entry name" value="Znf_B-box"/>
</dbReference>
<dbReference type="InterPro" id="IPR017907">
    <property type="entry name" value="Znf_RING_CS"/>
</dbReference>
<evidence type="ECO:0000313" key="8">
    <source>
        <dbReference type="EMBL" id="KRY38551.1"/>
    </source>
</evidence>
<dbReference type="InParanoid" id="A0A0V1BNQ6"/>
<evidence type="ECO:0000313" key="9">
    <source>
        <dbReference type="Proteomes" id="UP000054776"/>
    </source>
</evidence>
<feature type="region of interest" description="Disordered" evidence="5">
    <location>
        <begin position="182"/>
        <end position="202"/>
    </location>
</feature>
<evidence type="ECO:0000256" key="4">
    <source>
        <dbReference type="PROSITE-ProRule" id="PRU00024"/>
    </source>
</evidence>
<dbReference type="InterPro" id="IPR018957">
    <property type="entry name" value="Znf_C3HC4_RING-type"/>
</dbReference>
<dbReference type="AlphaFoldDB" id="A0A0V1BNQ6"/>
<proteinExistence type="predicted"/>
<dbReference type="PANTHER" id="PTHR25462:SF296">
    <property type="entry name" value="MEIOTIC P26, ISOFORM F"/>
    <property type="match status" value="1"/>
</dbReference>
<dbReference type="InterPro" id="IPR001841">
    <property type="entry name" value="Znf_RING"/>
</dbReference>
<name>A0A0V1BNQ6_TRISP</name>
<dbReference type="PROSITE" id="PS50119">
    <property type="entry name" value="ZF_BBOX"/>
    <property type="match status" value="1"/>
</dbReference>